<dbReference type="OrthoDB" id="8191639at2759"/>
<evidence type="ECO:0000259" key="9">
    <source>
        <dbReference type="SMART" id="SM00479"/>
    </source>
</evidence>
<evidence type="ECO:0000256" key="6">
    <source>
        <dbReference type="ARBA" id="ARBA00022839"/>
    </source>
</evidence>
<dbReference type="InterPro" id="IPR012337">
    <property type="entry name" value="RNaseH-like_sf"/>
</dbReference>
<dbReference type="InterPro" id="IPR037431">
    <property type="entry name" value="REX4_DEDDh_dom"/>
</dbReference>
<keyword evidence="4" id="KW-0540">Nuclease</keyword>
<dbReference type="GO" id="GO:0006364">
    <property type="term" value="P:rRNA processing"/>
    <property type="evidence" value="ECO:0007669"/>
    <property type="project" value="InterPro"/>
</dbReference>
<gene>
    <name evidence="10" type="primary">rexo4</name>
    <name evidence="10" type="ORF">Tcan_07931</name>
</gene>
<dbReference type="Pfam" id="PF00929">
    <property type="entry name" value="RNase_T"/>
    <property type="match status" value="1"/>
</dbReference>
<dbReference type="CDD" id="cd06144">
    <property type="entry name" value="REX4_like"/>
    <property type="match status" value="1"/>
</dbReference>
<dbReference type="SMART" id="SM00479">
    <property type="entry name" value="EXOIII"/>
    <property type="match status" value="1"/>
</dbReference>
<reference evidence="10 11" key="1">
    <citation type="submission" date="2014-11" db="EMBL/GenBank/DDBJ databases">
        <title>Genetic blueprint of the zoonotic pathogen Toxocara canis.</title>
        <authorList>
            <person name="Zhu X.-Q."/>
            <person name="Korhonen P.K."/>
            <person name="Cai H."/>
            <person name="Young N.D."/>
            <person name="Nejsum P."/>
            <person name="von Samson-Himmelstjerna G."/>
            <person name="Boag P.R."/>
            <person name="Tan P."/>
            <person name="Li Q."/>
            <person name="Min J."/>
            <person name="Yang Y."/>
            <person name="Wang X."/>
            <person name="Fang X."/>
            <person name="Hall R.S."/>
            <person name="Hofmann A."/>
            <person name="Sternberg P.W."/>
            <person name="Jex A.R."/>
            <person name="Gasser R.B."/>
        </authorList>
    </citation>
    <scope>NUCLEOTIDE SEQUENCE [LARGE SCALE GENOMIC DNA]</scope>
    <source>
        <strain evidence="10">PN_DK_2014</strain>
    </source>
</reference>
<keyword evidence="11" id="KW-1185">Reference proteome</keyword>
<evidence type="ECO:0000256" key="4">
    <source>
        <dbReference type="ARBA" id="ARBA00022722"/>
    </source>
</evidence>
<evidence type="ECO:0000256" key="2">
    <source>
        <dbReference type="ARBA" id="ARBA00010489"/>
    </source>
</evidence>
<keyword evidence="5" id="KW-0378">Hydrolase</keyword>
<dbReference type="GO" id="GO:0003676">
    <property type="term" value="F:nucleic acid binding"/>
    <property type="evidence" value="ECO:0007669"/>
    <property type="project" value="InterPro"/>
</dbReference>
<proteinExistence type="inferred from homology"/>
<dbReference type="Proteomes" id="UP000031036">
    <property type="component" value="Unassembled WGS sequence"/>
</dbReference>
<evidence type="ECO:0000256" key="8">
    <source>
        <dbReference type="SAM" id="MobiDB-lite"/>
    </source>
</evidence>
<comment type="similarity">
    <text evidence="2">Belongs to the REXO4 family.</text>
</comment>
<evidence type="ECO:0000256" key="1">
    <source>
        <dbReference type="ARBA" id="ARBA00004123"/>
    </source>
</evidence>
<evidence type="ECO:0000256" key="3">
    <source>
        <dbReference type="ARBA" id="ARBA00016937"/>
    </source>
</evidence>
<accession>A0A0B2VMI0</accession>
<feature type="region of interest" description="Disordered" evidence="8">
    <location>
        <begin position="52"/>
        <end position="86"/>
    </location>
</feature>
<evidence type="ECO:0000256" key="7">
    <source>
        <dbReference type="ARBA" id="ARBA00023242"/>
    </source>
</evidence>
<comment type="caution">
    <text evidence="10">The sequence shown here is derived from an EMBL/GenBank/DDBJ whole genome shotgun (WGS) entry which is preliminary data.</text>
</comment>
<sequence>MQLLVLFSRKSKEHCMEEASRGDTEHTTTKDHLTTSYSSNWKLLKKVLDEESRKRKGVKGMDDSGASEEAKRKRRRKRKLTEKVTNNANIWKKRKAEVEAAGLERSSQAESAPRNFEVTKAIGLDCEYVGAGEDGSEDVLARVSMVNAHGECIYDKFVKPKLHITDYRTQVSGIRPSNLINGESFEKVQQEVHKLLAGKIVVGHALQNDFRVLNLSHTRKMTRDTSKYMPFREMANVKKTPSLKLLAKHVLGVDIQLGEHDSVTDARIAMRMYTMHKKKWEADIRRFQGKR</sequence>
<evidence type="ECO:0000313" key="10">
    <source>
        <dbReference type="EMBL" id="KHN82584.1"/>
    </source>
</evidence>
<evidence type="ECO:0000256" key="5">
    <source>
        <dbReference type="ARBA" id="ARBA00022801"/>
    </source>
</evidence>
<dbReference type="InterPro" id="IPR013520">
    <property type="entry name" value="Ribonucl_H"/>
</dbReference>
<dbReference type="PANTHER" id="PTHR12801:SF158">
    <property type="entry name" value="RNA EXONUCLEASE 4"/>
    <property type="match status" value="1"/>
</dbReference>
<dbReference type="InterPro" id="IPR047021">
    <property type="entry name" value="REXO1/3/4-like"/>
</dbReference>
<dbReference type="SUPFAM" id="SSF53098">
    <property type="entry name" value="Ribonuclease H-like"/>
    <property type="match status" value="1"/>
</dbReference>
<keyword evidence="6 10" id="KW-0269">Exonuclease</keyword>
<organism evidence="10 11">
    <name type="scientific">Toxocara canis</name>
    <name type="common">Canine roundworm</name>
    <dbReference type="NCBI Taxonomy" id="6265"/>
    <lineage>
        <taxon>Eukaryota</taxon>
        <taxon>Metazoa</taxon>
        <taxon>Ecdysozoa</taxon>
        <taxon>Nematoda</taxon>
        <taxon>Chromadorea</taxon>
        <taxon>Rhabditida</taxon>
        <taxon>Spirurina</taxon>
        <taxon>Ascaridomorpha</taxon>
        <taxon>Ascaridoidea</taxon>
        <taxon>Toxocaridae</taxon>
        <taxon>Toxocara</taxon>
    </lineage>
</organism>
<evidence type="ECO:0000313" key="11">
    <source>
        <dbReference type="Proteomes" id="UP000031036"/>
    </source>
</evidence>
<name>A0A0B2VMI0_TOXCA</name>
<dbReference type="Gene3D" id="3.30.420.10">
    <property type="entry name" value="Ribonuclease H-like superfamily/Ribonuclease H"/>
    <property type="match status" value="1"/>
</dbReference>
<dbReference type="GO" id="GO:0005634">
    <property type="term" value="C:nucleus"/>
    <property type="evidence" value="ECO:0007669"/>
    <property type="project" value="UniProtKB-SubCell"/>
</dbReference>
<dbReference type="GO" id="GO:0008408">
    <property type="term" value="F:3'-5' exonuclease activity"/>
    <property type="evidence" value="ECO:0007669"/>
    <property type="project" value="InterPro"/>
</dbReference>
<keyword evidence="7" id="KW-0539">Nucleus</keyword>
<comment type="subcellular location">
    <subcellularLocation>
        <location evidence="1">Nucleus</location>
    </subcellularLocation>
</comment>
<dbReference type="PANTHER" id="PTHR12801">
    <property type="entry name" value="RNA EXONUCLEASE REXO1 / RECO3 FAMILY MEMBER-RELATED"/>
    <property type="match status" value="1"/>
</dbReference>
<dbReference type="AlphaFoldDB" id="A0A0B2VMI0"/>
<dbReference type="STRING" id="6265.A0A0B2VMI0"/>
<dbReference type="FunFam" id="3.30.420.10:FF:000007">
    <property type="entry name" value="Interferon-stimulated exonuclease gene 20"/>
    <property type="match status" value="1"/>
</dbReference>
<feature type="domain" description="Exonuclease" evidence="9">
    <location>
        <begin position="120"/>
        <end position="282"/>
    </location>
</feature>
<protein>
    <recommendedName>
        <fullName evidence="3">RNA exonuclease 4</fullName>
    </recommendedName>
</protein>
<dbReference type="InterPro" id="IPR036397">
    <property type="entry name" value="RNaseH_sf"/>
</dbReference>
<dbReference type="EMBL" id="JPKZ01001336">
    <property type="protein sequence ID" value="KHN82584.1"/>
    <property type="molecule type" value="Genomic_DNA"/>
</dbReference>